<evidence type="ECO:0000313" key="2">
    <source>
        <dbReference type="Proteomes" id="UP001564626"/>
    </source>
</evidence>
<dbReference type="EMBL" id="JBGEHV010000021">
    <property type="protein sequence ID" value="MEY8040373.1"/>
    <property type="molecule type" value="Genomic_DNA"/>
</dbReference>
<keyword evidence="2" id="KW-1185">Reference proteome</keyword>
<proteinExistence type="predicted"/>
<reference evidence="1 2" key="1">
    <citation type="submission" date="2024-08" db="EMBL/GenBank/DDBJ databases">
        <title>Genome mining of Saccharopolyspora cebuensis PGLac3 from Nigerian medicinal plant.</title>
        <authorList>
            <person name="Ezeobiora C.E."/>
            <person name="Igbokwe N.H."/>
            <person name="Amin D.H."/>
            <person name="Mendie U.E."/>
        </authorList>
    </citation>
    <scope>NUCLEOTIDE SEQUENCE [LARGE SCALE GENOMIC DNA]</scope>
    <source>
        <strain evidence="1 2">PGLac3</strain>
    </source>
</reference>
<comment type="caution">
    <text evidence="1">The sequence shown here is derived from an EMBL/GenBank/DDBJ whole genome shotgun (WGS) entry which is preliminary data.</text>
</comment>
<dbReference type="Proteomes" id="UP001564626">
    <property type="component" value="Unassembled WGS sequence"/>
</dbReference>
<name>A0ABV4CIR0_9PSEU</name>
<sequence>MQDYIVPELTEVGEFSDDTLGGWGHGWDWSHRQWL</sequence>
<organism evidence="1 2">
    <name type="scientific">Saccharopolyspora cebuensis</name>
    <dbReference type="NCBI Taxonomy" id="418759"/>
    <lineage>
        <taxon>Bacteria</taxon>
        <taxon>Bacillati</taxon>
        <taxon>Actinomycetota</taxon>
        <taxon>Actinomycetes</taxon>
        <taxon>Pseudonocardiales</taxon>
        <taxon>Pseudonocardiaceae</taxon>
        <taxon>Saccharopolyspora</taxon>
    </lineage>
</organism>
<dbReference type="RefSeq" id="WP_345367280.1">
    <property type="nucleotide sequence ID" value="NZ_BAABII010000018.1"/>
</dbReference>
<protein>
    <submittedName>
        <fullName evidence="1">Lasso RiPP family leader peptide-containing protein</fullName>
    </submittedName>
</protein>
<dbReference type="NCBIfam" id="NF033521">
    <property type="entry name" value="lasso_leader_L3"/>
    <property type="match status" value="1"/>
</dbReference>
<accession>A0ABV4CIR0</accession>
<gene>
    <name evidence="1" type="ORF">AB8O55_13285</name>
</gene>
<evidence type="ECO:0000313" key="1">
    <source>
        <dbReference type="EMBL" id="MEY8040373.1"/>
    </source>
</evidence>